<gene>
    <name evidence="1" type="ORF">SERLADRAFT_480495</name>
</gene>
<reference evidence="1" key="1">
    <citation type="submission" date="2011-04" db="EMBL/GenBank/DDBJ databases">
        <title>Evolution of plant cell wall degrading machinery underlies the functional diversity of forest fungi.</title>
        <authorList>
            <consortium name="US DOE Joint Genome Institute (JGI-PGF)"/>
            <person name="Eastwood D.C."/>
            <person name="Floudas D."/>
            <person name="Binder M."/>
            <person name="Majcherczyk A."/>
            <person name="Schneider P."/>
            <person name="Aerts A."/>
            <person name="Asiegbu F.O."/>
            <person name="Baker S.E."/>
            <person name="Barry K."/>
            <person name="Bendiksby M."/>
            <person name="Blumentritt M."/>
            <person name="Coutinho P.M."/>
            <person name="Cullen D."/>
            <person name="Cullen D."/>
            <person name="Gathman A."/>
            <person name="Goodell B."/>
            <person name="Henrissat B."/>
            <person name="Ihrmark K."/>
            <person name="Kauserud H."/>
            <person name="Kohler A."/>
            <person name="LaButti K."/>
            <person name="Lapidus A."/>
            <person name="Lavin J.L."/>
            <person name="Lee Y.-H."/>
            <person name="Lindquist E."/>
            <person name="Lilly W."/>
            <person name="Lucas S."/>
            <person name="Morin E."/>
            <person name="Murat C."/>
            <person name="Oguiza J.A."/>
            <person name="Park J."/>
            <person name="Pisabarro A.G."/>
            <person name="Riley R."/>
            <person name="Rosling A."/>
            <person name="Salamov A."/>
            <person name="Schmidt O."/>
            <person name="Schmutz J."/>
            <person name="Skrede I."/>
            <person name="Stenlid J."/>
            <person name="Wiebenga A."/>
            <person name="Xie X."/>
            <person name="Kues U."/>
            <person name="Hibbett D.S."/>
            <person name="Hoffmeister D."/>
            <person name="Hogberg N."/>
            <person name="Martin F."/>
            <person name="Grigoriev I.V."/>
            <person name="Watkinson S.C."/>
        </authorList>
    </citation>
    <scope>NUCLEOTIDE SEQUENCE</scope>
    <source>
        <strain evidence="1">S7.9</strain>
    </source>
</reference>
<dbReference type="HOGENOM" id="CLU_1975891_0_0_1"/>
<dbReference type="KEGG" id="sla:SERLADRAFT_480495"/>
<protein>
    <submittedName>
        <fullName evidence="1">Uncharacterized protein</fullName>
    </submittedName>
</protein>
<dbReference type="EMBL" id="GL945446">
    <property type="protein sequence ID" value="EGO18829.1"/>
    <property type="molecule type" value="Genomic_DNA"/>
</dbReference>
<accession>F8PDK8</accession>
<name>F8PDK8_SERL9</name>
<evidence type="ECO:0000313" key="1">
    <source>
        <dbReference type="EMBL" id="EGO18829.1"/>
    </source>
</evidence>
<dbReference type="RefSeq" id="XP_007324482.1">
    <property type="nucleotide sequence ID" value="XM_007324420.1"/>
</dbReference>
<feature type="non-terminal residue" evidence="1">
    <location>
        <position position="127"/>
    </location>
</feature>
<dbReference type="AlphaFoldDB" id="F8PDK8"/>
<organism>
    <name type="scientific">Serpula lacrymans var. lacrymans (strain S7.9)</name>
    <name type="common">Dry rot fungus</name>
    <dbReference type="NCBI Taxonomy" id="578457"/>
    <lineage>
        <taxon>Eukaryota</taxon>
        <taxon>Fungi</taxon>
        <taxon>Dikarya</taxon>
        <taxon>Basidiomycota</taxon>
        <taxon>Agaricomycotina</taxon>
        <taxon>Agaricomycetes</taxon>
        <taxon>Agaricomycetidae</taxon>
        <taxon>Boletales</taxon>
        <taxon>Coniophorineae</taxon>
        <taxon>Serpulaceae</taxon>
        <taxon>Serpula</taxon>
    </lineage>
</organism>
<proteinExistence type="predicted"/>
<sequence length="127" mass="15047">MREHHLMPVLLGRRLPRPDCDGEEFDDWSWAMLILFKPWRRPSNLRSTNESWTEAFQRYNFSPKHKMLMANMNIENECKDAKDLYSHVRRTNPHQPELFTAMDGMQHSDDIEGLGFSVLNDPSLQIM</sequence>
<dbReference type="OrthoDB" id="3050185at2759"/>
<dbReference type="Proteomes" id="UP000008064">
    <property type="component" value="Unassembled WGS sequence"/>
</dbReference>
<dbReference type="GeneID" id="18821537"/>